<reference evidence="2 3" key="1">
    <citation type="journal article" date="2015" name="Int. J. Syst. Evol. Microbiol.">
        <title>Erythrobacter atlanticus sp. nov., a bacterium from ocean sediment able to degrade polycyclic aromatic hydrocarbons.</title>
        <authorList>
            <person name="Zhuang L."/>
            <person name="Liu Y."/>
            <person name="Wang L."/>
            <person name="Wang W."/>
            <person name="Shao Z."/>
        </authorList>
    </citation>
    <scope>NUCLEOTIDE SEQUENCE [LARGE SCALE GENOMIC DNA]</scope>
    <source>
        <strain evidence="3">s21-N3</strain>
    </source>
</reference>
<reference evidence="3" key="2">
    <citation type="submission" date="2015-04" db="EMBL/GenBank/DDBJ databases">
        <title>The complete genome sequence of Erythrobacter sp. s21-N3.</title>
        <authorList>
            <person name="Zhuang L."/>
            <person name="Liu Y."/>
            <person name="Shao Z."/>
        </authorList>
    </citation>
    <scope>NUCLEOTIDE SEQUENCE [LARGE SCALE GENOMIC DNA]</scope>
    <source>
        <strain evidence="3">s21-N3</strain>
    </source>
</reference>
<dbReference type="PANTHER" id="PTHR42870">
    <property type="entry name" value="ACETYL-COA C-ACETYLTRANSFERASE"/>
    <property type="match status" value="1"/>
</dbReference>
<dbReference type="STRING" id="1648404.CP97_03120"/>
<dbReference type="OrthoDB" id="9790314at2"/>
<dbReference type="GO" id="GO:0003988">
    <property type="term" value="F:acetyl-CoA C-acyltransferase activity"/>
    <property type="evidence" value="ECO:0007669"/>
    <property type="project" value="UniProtKB-ARBA"/>
</dbReference>
<dbReference type="PATRIC" id="fig|1648404.4.peg.660"/>
<protein>
    <submittedName>
        <fullName evidence="2">Putative thiolase</fullName>
    </submittedName>
</protein>
<dbReference type="EMBL" id="CP011310">
    <property type="protein sequence ID" value="AKQ41248.1"/>
    <property type="molecule type" value="Genomic_DNA"/>
</dbReference>
<dbReference type="RefSeq" id="WP_048884747.1">
    <property type="nucleotide sequence ID" value="NZ_CP011310.1"/>
</dbReference>
<dbReference type="InterPro" id="IPR016039">
    <property type="entry name" value="Thiolase-like"/>
</dbReference>
<dbReference type="InterPro" id="IPR055140">
    <property type="entry name" value="Thiolase_C_2"/>
</dbReference>
<evidence type="ECO:0000313" key="2">
    <source>
        <dbReference type="EMBL" id="AKQ41248.1"/>
    </source>
</evidence>
<proteinExistence type="predicted"/>
<dbReference type="InterPro" id="IPR002155">
    <property type="entry name" value="Thiolase"/>
</dbReference>
<gene>
    <name evidence="2" type="ORF">CP97_03120</name>
</gene>
<keyword evidence="3" id="KW-1185">Reference proteome</keyword>
<dbReference type="CDD" id="cd00829">
    <property type="entry name" value="SCP-x_thiolase"/>
    <property type="match status" value="1"/>
</dbReference>
<organism evidence="2 3">
    <name type="scientific">Aurantiacibacter atlanticus</name>
    <dbReference type="NCBI Taxonomy" id="1648404"/>
    <lineage>
        <taxon>Bacteria</taxon>
        <taxon>Pseudomonadati</taxon>
        <taxon>Pseudomonadota</taxon>
        <taxon>Alphaproteobacteria</taxon>
        <taxon>Sphingomonadales</taxon>
        <taxon>Erythrobacteraceae</taxon>
        <taxon>Aurantiacibacter</taxon>
    </lineage>
</organism>
<sequence length="394" mass="41273">MNTLRKNSAKAAITGLGESAFSRKPGSTPRVLAVEACLAAVADRAIDMSAIDGLLLNRSPIEDGSVLPLHLKRDLCLGDLSLLASIEAEGSSAIQMIQYASAAIAAGTATNVLCVFADAPVGAAGAGASYSISMDMTGLPGWDEWNGLIGATSGFALSAQRYFHLHGADSHTLYASAAADREWASHNPKAFLRDPLSEDEYFNSRWIVEPLRLFDCAYPVNGAVAVLVSAAQDAEDGPNPPVYLHAFGQGHSGARHFAGNEPETLTGAEIAARTLLNGIGATPALFDYCEFYAPFSISTILSLENYGLCQPGEAGEMIASGATRPGGQLPINTGGGHLSSYYLQGMTPVHEAVIQARGHGGERQVPNNDVGLATGFGGRMEYHAAMTVSPHRQL</sequence>
<dbReference type="Gene3D" id="3.40.47.10">
    <property type="match status" value="1"/>
</dbReference>
<dbReference type="SUPFAM" id="SSF53901">
    <property type="entry name" value="Thiolase-like"/>
    <property type="match status" value="2"/>
</dbReference>
<evidence type="ECO:0000259" key="1">
    <source>
        <dbReference type="Pfam" id="PF22691"/>
    </source>
</evidence>
<dbReference type="PIRSF" id="PIRSF000429">
    <property type="entry name" value="Ac-CoA_Ac_transf"/>
    <property type="match status" value="1"/>
</dbReference>
<feature type="domain" description="Thiolase C-terminal" evidence="1">
    <location>
        <begin position="258"/>
        <end position="386"/>
    </location>
</feature>
<dbReference type="Pfam" id="PF22691">
    <property type="entry name" value="Thiolase_C_1"/>
    <property type="match status" value="1"/>
</dbReference>
<dbReference type="Proteomes" id="UP000059113">
    <property type="component" value="Chromosome"/>
</dbReference>
<dbReference type="PANTHER" id="PTHR42870:SF1">
    <property type="entry name" value="NON-SPECIFIC LIPID-TRANSFER PROTEIN-LIKE 2"/>
    <property type="match status" value="1"/>
</dbReference>
<evidence type="ECO:0000313" key="3">
    <source>
        <dbReference type="Proteomes" id="UP000059113"/>
    </source>
</evidence>
<dbReference type="KEGG" id="ery:CP97_03120"/>
<name>A0A0H4VW33_9SPHN</name>
<accession>A0A0H4VW33</accession>
<dbReference type="AlphaFoldDB" id="A0A0H4VW33"/>